<dbReference type="EC" id="2.7.13.3" evidence="2"/>
<keyword evidence="6 11" id="KW-0418">Kinase</keyword>
<evidence type="ECO:0000256" key="8">
    <source>
        <dbReference type="ARBA" id="ARBA00023012"/>
    </source>
</evidence>
<dbReference type="Gene3D" id="3.30.565.10">
    <property type="entry name" value="Histidine kinase-like ATPase, C-terminal domain"/>
    <property type="match status" value="1"/>
</dbReference>
<dbReference type="RefSeq" id="WP_142704984.1">
    <property type="nucleotide sequence ID" value="NZ_VIRS01000008.1"/>
</dbReference>
<evidence type="ECO:0000256" key="4">
    <source>
        <dbReference type="ARBA" id="ARBA00022679"/>
    </source>
</evidence>
<gene>
    <name evidence="11" type="ORF">FL583_13635</name>
</gene>
<dbReference type="InterPro" id="IPR003594">
    <property type="entry name" value="HATPase_dom"/>
</dbReference>
<keyword evidence="8" id="KW-0902">Two-component regulatory system</keyword>
<dbReference type="InParanoid" id="A0A545AT33"/>
<reference evidence="11 12" key="1">
    <citation type="submission" date="2019-07" db="EMBL/GenBank/DDBJ databases">
        <title>Cryptosporangium phraense sp. nov., isolated from plant litter.</title>
        <authorList>
            <person name="Suriyachadkun C."/>
        </authorList>
    </citation>
    <scope>NUCLEOTIDE SEQUENCE [LARGE SCALE GENOMIC DNA]</scope>
    <source>
        <strain evidence="11 12">A-T 5661</strain>
    </source>
</reference>
<dbReference type="Proteomes" id="UP000317982">
    <property type="component" value="Unassembled WGS sequence"/>
</dbReference>
<keyword evidence="4" id="KW-0808">Transferase</keyword>
<feature type="domain" description="Histidine kinase/HSP90-like ATPase" evidence="10">
    <location>
        <begin position="280"/>
        <end position="369"/>
    </location>
</feature>
<evidence type="ECO:0000256" key="1">
    <source>
        <dbReference type="ARBA" id="ARBA00000085"/>
    </source>
</evidence>
<dbReference type="GO" id="GO:0000155">
    <property type="term" value="F:phosphorelay sensor kinase activity"/>
    <property type="evidence" value="ECO:0007669"/>
    <property type="project" value="InterPro"/>
</dbReference>
<proteinExistence type="predicted"/>
<comment type="caution">
    <text evidence="11">The sequence shown here is derived from an EMBL/GenBank/DDBJ whole genome shotgun (WGS) entry which is preliminary data.</text>
</comment>
<organism evidence="11 12">
    <name type="scientific">Cryptosporangium phraense</name>
    <dbReference type="NCBI Taxonomy" id="2593070"/>
    <lineage>
        <taxon>Bacteria</taxon>
        <taxon>Bacillati</taxon>
        <taxon>Actinomycetota</taxon>
        <taxon>Actinomycetes</taxon>
        <taxon>Cryptosporangiales</taxon>
        <taxon>Cryptosporangiaceae</taxon>
        <taxon>Cryptosporangium</taxon>
    </lineage>
</organism>
<dbReference type="PANTHER" id="PTHR24421:SF10">
    <property type="entry name" value="NITRATE_NITRITE SENSOR PROTEIN NARQ"/>
    <property type="match status" value="1"/>
</dbReference>
<evidence type="ECO:0000256" key="2">
    <source>
        <dbReference type="ARBA" id="ARBA00012438"/>
    </source>
</evidence>
<feature type="transmembrane region" description="Helical" evidence="9">
    <location>
        <begin position="103"/>
        <end position="122"/>
    </location>
</feature>
<feature type="transmembrane region" description="Helical" evidence="9">
    <location>
        <begin position="7"/>
        <end position="27"/>
    </location>
</feature>
<evidence type="ECO:0000259" key="10">
    <source>
        <dbReference type="SMART" id="SM00387"/>
    </source>
</evidence>
<dbReference type="Gene3D" id="1.20.5.1930">
    <property type="match status" value="1"/>
</dbReference>
<dbReference type="OrthoDB" id="227596at2"/>
<evidence type="ECO:0000313" key="12">
    <source>
        <dbReference type="Proteomes" id="UP000317982"/>
    </source>
</evidence>
<comment type="catalytic activity">
    <reaction evidence="1">
        <text>ATP + protein L-histidine = ADP + protein N-phospho-L-histidine.</text>
        <dbReference type="EC" id="2.7.13.3"/>
    </reaction>
</comment>
<dbReference type="InterPro" id="IPR011712">
    <property type="entry name" value="Sig_transdc_His_kin_sub3_dim/P"/>
</dbReference>
<evidence type="ECO:0000256" key="5">
    <source>
        <dbReference type="ARBA" id="ARBA00022741"/>
    </source>
</evidence>
<feature type="transmembrane region" description="Helical" evidence="9">
    <location>
        <begin position="33"/>
        <end position="51"/>
    </location>
</feature>
<keyword evidence="7" id="KW-0067">ATP-binding</keyword>
<keyword evidence="9" id="KW-0812">Transmembrane</keyword>
<keyword evidence="3" id="KW-0597">Phosphoprotein</keyword>
<evidence type="ECO:0000256" key="3">
    <source>
        <dbReference type="ARBA" id="ARBA00022553"/>
    </source>
</evidence>
<evidence type="ECO:0000256" key="9">
    <source>
        <dbReference type="SAM" id="Phobius"/>
    </source>
</evidence>
<dbReference type="SUPFAM" id="SSF55874">
    <property type="entry name" value="ATPase domain of HSP90 chaperone/DNA topoisomerase II/histidine kinase"/>
    <property type="match status" value="1"/>
</dbReference>
<dbReference type="SMART" id="SM00387">
    <property type="entry name" value="HATPase_c"/>
    <property type="match status" value="1"/>
</dbReference>
<dbReference type="InterPro" id="IPR050482">
    <property type="entry name" value="Sensor_HK_TwoCompSys"/>
</dbReference>
<protein>
    <recommendedName>
        <fullName evidence="2">histidine kinase</fullName>
        <ecNumber evidence="2">2.7.13.3</ecNumber>
    </recommendedName>
</protein>
<dbReference type="InterPro" id="IPR036890">
    <property type="entry name" value="HATPase_C_sf"/>
</dbReference>
<dbReference type="EMBL" id="VIRS01000008">
    <property type="protein sequence ID" value="TQS44500.1"/>
    <property type="molecule type" value="Genomic_DNA"/>
</dbReference>
<evidence type="ECO:0000256" key="6">
    <source>
        <dbReference type="ARBA" id="ARBA00022777"/>
    </source>
</evidence>
<keyword evidence="9" id="KW-1133">Transmembrane helix</keyword>
<evidence type="ECO:0000256" key="7">
    <source>
        <dbReference type="ARBA" id="ARBA00022840"/>
    </source>
</evidence>
<keyword evidence="5" id="KW-0547">Nucleotide-binding</keyword>
<dbReference type="GO" id="GO:0046983">
    <property type="term" value="F:protein dimerization activity"/>
    <property type="evidence" value="ECO:0007669"/>
    <property type="project" value="InterPro"/>
</dbReference>
<sequence>MTASRRVAVIVGTTVVLVFALGFTLPRGGGSTGIEYLVPLVVIFGGALYLLRNRPVVSLVLVLFLVALVTPLNYLEVTGSVSLLAIGIPVGRLAALRRWPVSVAGAVGAFLVQDLLGVAFFAREYGDAISVSTVLALVTTCAWTIGNTVGQRRENAELRRAEETERAVTEERLRIAREMHDLIAHSLGAIAIQAGVGRRVIDNQPAEARNALDAIESTSRQALAELRRTLTALRRSDPEGVPAAPAPGLADLEGVLAVARDSGVQVDVSRAGDVRPLPADLDLAAFRIVQEAVTNVVRHAGTDRASVRLEYRADALAISVVDDGVGSGDAPGTGYGLVGMRERVTLLDGEFEAGPRPEGGFRVSALVPLP</sequence>
<accession>A0A545AT33</accession>
<feature type="transmembrane region" description="Helical" evidence="9">
    <location>
        <begin position="56"/>
        <end position="74"/>
    </location>
</feature>
<dbReference type="AlphaFoldDB" id="A0A545AT33"/>
<name>A0A545AT33_9ACTN</name>
<dbReference type="GO" id="GO:0005524">
    <property type="term" value="F:ATP binding"/>
    <property type="evidence" value="ECO:0007669"/>
    <property type="project" value="UniProtKB-KW"/>
</dbReference>
<dbReference type="Pfam" id="PF07730">
    <property type="entry name" value="HisKA_3"/>
    <property type="match status" value="1"/>
</dbReference>
<evidence type="ECO:0000313" key="11">
    <source>
        <dbReference type="EMBL" id="TQS44500.1"/>
    </source>
</evidence>
<dbReference type="PANTHER" id="PTHR24421">
    <property type="entry name" value="NITRATE/NITRITE SENSOR PROTEIN NARX-RELATED"/>
    <property type="match status" value="1"/>
</dbReference>
<keyword evidence="12" id="KW-1185">Reference proteome</keyword>
<feature type="transmembrane region" description="Helical" evidence="9">
    <location>
        <begin position="128"/>
        <end position="150"/>
    </location>
</feature>
<dbReference type="Pfam" id="PF02518">
    <property type="entry name" value="HATPase_c"/>
    <property type="match status" value="1"/>
</dbReference>
<dbReference type="CDD" id="cd16917">
    <property type="entry name" value="HATPase_UhpB-NarQ-NarX-like"/>
    <property type="match status" value="1"/>
</dbReference>
<dbReference type="GO" id="GO:0016020">
    <property type="term" value="C:membrane"/>
    <property type="evidence" value="ECO:0007669"/>
    <property type="project" value="InterPro"/>
</dbReference>
<keyword evidence="9" id="KW-0472">Membrane</keyword>